<evidence type="ECO:0000313" key="4">
    <source>
        <dbReference type="EMBL" id="QKE59514.1"/>
    </source>
</evidence>
<dbReference type="EMBL" id="MZ727584">
    <property type="protein sequence ID" value="UBO76461.1"/>
    <property type="molecule type" value="Genomic_DNA"/>
</dbReference>
<gene>
    <name evidence="2" type="primary">orfD17</name>
    <name evidence="3" type="ORF">SI_OrNV_gp041</name>
</gene>
<reference evidence="4" key="3">
    <citation type="submission" date="2020-03" db="EMBL/GenBank/DDBJ databases">
        <title>Whole genome sequence of Oryctes rhinoceros Nudivirus isolated in Riau Province, Indonesia.</title>
        <authorList>
            <person name="Kurnia Y.W."/>
            <person name="Tanjung Z.A."/>
            <person name="Utomo C."/>
            <person name="Naim M."/>
            <person name="Situmorang E.C."/>
            <person name="Liwang T."/>
        </authorList>
    </citation>
    <scope>NUCLEOTIDE SEQUENCE</scope>
    <source>
        <strain evidence="4">LiboV</strain>
    </source>
</reference>
<reference evidence="5" key="4">
    <citation type="submission" date="2021-08" db="EMBL/GenBank/DDBJ databases">
        <title>Whole genome sequence of Oryctes rhinoceros Nudivirus detected in Riau Province, Indonesia.</title>
        <authorList>
            <person name="Kurnia Y.W."/>
            <person name="Tanjung Z.A."/>
            <person name="Utomo C."/>
            <person name="Naim M."/>
            <person name="Situmorang E.C."/>
            <person name="Liwang T."/>
        </authorList>
    </citation>
    <scope>NUCLEOTIDE SEQUENCE</scope>
    <source>
        <strain evidence="5">LiboV</strain>
    </source>
</reference>
<accession>A3QTY1</accession>
<dbReference type="EMBL" id="AH015832">
    <property type="protein sequence ID" value="ABF93330.1"/>
    <property type="molecule type" value="Genomic_DNA"/>
</dbReference>
<evidence type="ECO:0000313" key="2">
    <source>
        <dbReference type="EMBL" id="ABF93330.1"/>
    </source>
</evidence>
<keyword evidence="1" id="KW-0472">Membrane</keyword>
<reference evidence="2" key="1">
    <citation type="journal article" date="2007" name="Arch. Virol.">
        <title>Genomic analysis of Oryctes rhinoceros virus reveals genetic relatedness to Heliothis zea virus 1.</title>
        <authorList>
            <person name="Wang Y."/>
            <person name="van Oers M.M."/>
            <person name="Crawford A.M."/>
            <person name="Vlak J.M."/>
            <person name="Jehle J.A."/>
        </authorList>
    </citation>
    <scope>NUCLEOTIDE SEQUENCE</scope>
    <source>
        <strain evidence="2">PV505</strain>
    </source>
</reference>
<dbReference type="EMBL" id="MN623374">
    <property type="protein sequence ID" value="QHG11279.1"/>
    <property type="molecule type" value="Genomic_DNA"/>
</dbReference>
<evidence type="ECO:0000256" key="1">
    <source>
        <dbReference type="SAM" id="Phobius"/>
    </source>
</evidence>
<proteinExistence type="predicted"/>
<feature type="transmembrane region" description="Helical" evidence="1">
    <location>
        <begin position="31"/>
        <end position="53"/>
    </location>
</feature>
<evidence type="ECO:0000313" key="5">
    <source>
        <dbReference type="EMBL" id="UBO76461.1"/>
    </source>
</evidence>
<protein>
    <submittedName>
        <fullName evidence="3">GrBNV_gp95-like protein</fullName>
    </submittedName>
</protein>
<feature type="transmembrane region" description="Helical" evidence="1">
    <location>
        <begin position="74"/>
        <end position="95"/>
    </location>
</feature>
<keyword evidence="1" id="KW-0812">Transmembrane</keyword>
<evidence type="ECO:0000313" key="3">
    <source>
        <dbReference type="EMBL" id="QHG11279.1"/>
    </source>
</evidence>
<name>A3QTY1_9VIRU</name>
<reference evidence="3" key="2">
    <citation type="journal article" date="2020" name="J. ISSAAS">
        <title>Complete genome sequence of Oryctes rhinoceros Nudivirus isolated from Coconut Rhinoceros Beetle in the Solomon Islands.</title>
        <authorList>
            <person name="Etebari K."/>
            <person name="Filipovic I."/>
            <person name="Rasic G."/>
            <person name="Devine G.J."/>
            <person name="Tsatsia H."/>
            <person name="Furlong M.J."/>
        </authorList>
    </citation>
    <scope>NUCLEOTIDE SEQUENCE</scope>
    <source>
        <strain evidence="3">Solomon Islands</strain>
    </source>
</reference>
<dbReference type="EMBL" id="MT150137">
    <property type="protein sequence ID" value="QKE59514.1"/>
    <property type="molecule type" value="Genomic_DNA"/>
</dbReference>
<sequence length="113" mass="11876">MNTAKNLGVNALNKITPECVNIGKSIKLSSAIVLIMVIIAVILLIAAIVYNYVKKTESSDADTQKANEDKKKKVVGALTITGAVIAFLSGAAALWEFTVVSKAANRCIPSVVS</sequence>
<keyword evidence="1" id="KW-1133">Transmembrane helix</keyword>
<organism evidence="2">
    <name type="scientific">Oryctes rhinoceros nudivirus</name>
    <dbReference type="NCBI Taxonomy" id="92521"/>
    <lineage>
        <taxon>Viruses</taxon>
        <taxon>Viruses incertae sedis</taxon>
        <taxon>Naldaviricetes</taxon>
        <taxon>Lefavirales</taxon>
        <taxon>Nudiviridae</taxon>
        <taxon>Alphanudivirus</taxon>
        <taxon>Alphanudivirus oryrhinocerotis</taxon>
    </lineage>
</organism>